<feature type="transmembrane region" description="Helical" evidence="5">
    <location>
        <begin position="105"/>
        <end position="126"/>
    </location>
</feature>
<dbReference type="Gene3D" id="1.20.1250.20">
    <property type="entry name" value="MFS general substrate transporter like domains"/>
    <property type="match status" value="2"/>
</dbReference>
<feature type="transmembrane region" description="Helical" evidence="5">
    <location>
        <begin position="340"/>
        <end position="362"/>
    </location>
</feature>
<dbReference type="GO" id="GO:0005886">
    <property type="term" value="C:plasma membrane"/>
    <property type="evidence" value="ECO:0007669"/>
    <property type="project" value="UniProtKB-SubCell"/>
</dbReference>
<gene>
    <name evidence="7" type="ORF">BC793_11144</name>
</gene>
<feature type="transmembrane region" description="Helical" evidence="5">
    <location>
        <begin position="282"/>
        <end position="301"/>
    </location>
</feature>
<dbReference type="InterPro" id="IPR011701">
    <property type="entry name" value="MFS"/>
</dbReference>
<feature type="domain" description="Major facilitator superfamily (MFS) profile" evidence="6">
    <location>
        <begin position="175"/>
        <end position="403"/>
    </location>
</feature>
<reference evidence="7 8" key="1">
    <citation type="submission" date="2018-05" db="EMBL/GenBank/DDBJ databases">
        <title>Genomic Encyclopedia of Archaeal and Bacterial Type Strains, Phase II (KMG-II): from individual species to whole genera.</title>
        <authorList>
            <person name="Goeker M."/>
        </authorList>
    </citation>
    <scope>NUCLEOTIDE SEQUENCE [LARGE SCALE GENOMIC DNA]</scope>
    <source>
        <strain evidence="7 8">DSM 45184</strain>
    </source>
</reference>
<evidence type="ECO:0000256" key="5">
    <source>
        <dbReference type="SAM" id="Phobius"/>
    </source>
</evidence>
<name>A0A316F9U5_9ACTN</name>
<feature type="transmembrane region" description="Helical" evidence="5">
    <location>
        <begin position="42"/>
        <end position="64"/>
    </location>
</feature>
<feature type="transmembrane region" description="Helical" evidence="5">
    <location>
        <begin position="368"/>
        <end position="389"/>
    </location>
</feature>
<keyword evidence="8" id="KW-1185">Reference proteome</keyword>
<evidence type="ECO:0000256" key="4">
    <source>
        <dbReference type="ARBA" id="ARBA00023136"/>
    </source>
</evidence>
<comment type="caution">
    <text evidence="7">The sequence shown here is derived from an EMBL/GenBank/DDBJ whole genome shotgun (WGS) entry which is preliminary data.</text>
</comment>
<feature type="transmembrane region" description="Helical" evidence="5">
    <location>
        <begin position="76"/>
        <end position="99"/>
    </location>
</feature>
<keyword evidence="4 5" id="KW-0472">Membrane</keyword>
<evidence type="ECO:0000313" key="8">
    <source>
        <dbReference type="Proteomes" id="UP000245697"/>
    </source>
</evidence>
<evidence type="ECO:0000256" key="3">
    <source>
        <dbReference type="ARBA" id="ARBA00022989"/>
    </source>
</evidence>
<dbReference type="PANTHER" id="PTHR23542:SF1">
    <property type="entry name" value="MAJOR FACILITATOR SUPERFAMILY (MFS) PROFILE DOMAIN-CONTAINING PROTEIN"/>
    <property type="match status" value="1"/>
</dbReference>
<dbReference type="GO" id="GO:0022857">
    <property type="term" value="F:transmembrane transporter activity"/>
    <property type="evidence" value="ECO:0007669"/>
    <property type="project" value="InterPro"/>
</dbReference>
<proteinExistence type="predicted"/>
<dbReference type="Pfam" id="PF07690">
    <property type="entry name" value="MFS_1"/>
    <property type="match status" value="1"/>
</dbReference>
<dbReference type="SUPFAM" id="SSF103473">
    <property type="entry name" value="MFS general substrate transporter"/>
    <property type="match status" value="1"/>
</dbReference>
<dbReference type="Proteomes" id="UP000245697">
    <property type="component" value="Unassembled WGS sequence"/>
</dbReference>
<evidence type="ECO:0000256" key="1">
    <source>
        <dbReference type="ARBA" id="ARBA00004651"/>
    </source>
</evidence>
<dbReference type="AlphaFoldDB" id="A0A316F9U5"/>
<accession>A0A316F9U5</accession>
<dbReference type="EMBL" id="QGGR01000011">
    <property type="protein sequence ID" value="PWK45072.1"/>
    <property type="molecule type" value="Genomic_DNA"/>
</dbReference>
<feature type="transmembrane region" description="Helical" evidence="5">
    <location>
        <begin position="251"/>
        <end position="275"/>
    </location>
</feature>
<evidence type="ECO:0000313" key="7">
    <source>
        <dbReference type="EMBL" id="PWK45072.1"/>
    </source>
</evidence>
<protein>
    <submittedName>
        <fullName evidence="7">Putative MFS family arabinose efflux permease</fullName>
    </submittedName>
</protein>
<feature type="transmembrane region" description="Helical" evidence="5">
    <location>
        <begin position="12"/>
        <end position="36"/>
    </location>
</feature>
<sequence length="403" mass="39995">MARYRGALSLGRPFFAAAAVARLGVAMSGLAVFWAVQGASGSFGRAGAATGAFAVAEALVGPQIARLVDRWGQRRVMPVTTALFAVAASLLIVACAGPWPAWSMVALAAVVGATVPAVGALSAARWRRVAARRDGDGTAGILTVALSLEGAVNDAAFLAGPVLVTTLGTVLAPWSGLALAVSLLVAGMTGLLLDSGSEPVPGGVSRGVLVDRRLLNRGFAALFAANLALGFFFGGIGVAITAFAFAHQAEALSGLVTAAAGAVSLVAGLIYGAVAPARPARVMLAAGLVLVAGCAMLSLTPAVAVMFAGYAVVGGCVALVLIPGSILLQRAAVPDVYTQAMTWINSASALGIAASAPLIGVVVERHGWSAGFLVLAALTACLPVTIAVLPGGGPVPPTPHRAD</sequence>
<dbReference type="PANTHER" id="PTHR23542">
    <property type="match status" value="1"/>
</dbReference>
<evidence type="ECO:0000256" key="2">
    <source>
        <dbReference type="ARBA" id="ARBA00022692"/>
    </source>
</evidence>
<keyword evidence="2 5" id="KW-0812">Transmembrane</keyword>
<dbReference type="InterPro" id="IPR020846">
    <property type="entry name" value="MFS_dom"/>
</dbReference>
<feature type="transmembrane region" description="Helical" evidence="5">
    <location>
        <begin position="214"/>
        <end position="245"/>
    </location>
</feature>
<dbReference type="PROSITE" id="PS50850">
    <property type="entry name" value="MFS"/>
    <property type="match status" value="1"/>
</dbReference>
<feature type="transmembrane region" description="Helical" evidence="5">
    <location>
        <begin position="307"/>
        <end position="328"/>
    </location>
</feature>
<keyword evidence="3 5" id="KW-1133">Transmembrane helix</keyword>
<comment type="subcellular location">
    <subcellularLocation>
        <location evidence="1">Cell membrane</location>
        <topology evidence="1">Multi-pass membrane protein</topology>
    </subcellularLocation>
</comment>
<organism evidence="7 8">
    <name type="scientific">Actinoplanes xinjiangensis</name>
    <dbReference type="NCBI Taxonomy" id="512350"/>
    <lineage>
        <taxon>Bacteria</taxon>
        <taxon>Bacillati</taxon>
        <taxon>Actinomycetota</taxon>
        <taxon>Actinomycetes</taxon>
        <taxon>Micromonosporales</taxon>
        <taxon>Micromonosporaceae</taxon>
        <taxon>Actinoplanes</taxon>
    </lineage>
</organism>
<dbReference type="InterPro" id="IPR036259">
    <property type="entry name" value="MFS_trans_sf"/>
</dbReference>
<evidence type="ECO:0000259" key="6">
    <source>
        <dbReference type="PROSITE" id="PS50850"/>
    </source>
</evidence>
<feature type="transmembrane region" description="Helical" evidence="5">
    <location>
        <begin position="171"/>
        <end position="193"/>
    </location>
</feature>